<feature type="compositionally biased region" description="Basic and acidic residues" evidence="8">
    <location>
        <begin position="190"/>
        <end position="199"/>
    </location>
</feature>
<accession>A0ABR1L3X1</accession>
<feature type="region of interest" description="Disordered" evidence="8">
    <location>
        <begin position="246"/>
        <end position="340"/>
    </location>
</feature>
<evidence type="ECO:0000256" key="5">
    <source>
        <dbReference type="ARBA" id="ARBA00023204"/>
    </source>
</evidence>
<keyword evidence="4" id="KW-0233">DNA recombination</keyword>
<evidence type="ECO:0000256" key="6">
    <source>
        <dbReference type="ARBA" id="ARBA00023242"/>
    </source>
</evidence>
<comment type="caution">
    <text evidence="9">The sequence shown here is derived from an EMBL/GenBank/DDBJ whole genome shotgun (WGS) entry which is preliminary data.</text>
</comment>
<sequence>MHFPPVRRPLLFSTAMAAAHEIVILSSSPPRTIPDSDIIVTPPCLRERVSASPPSLELPSLPDLLKSRPNGLKSGSHAAEIPNGATLGFGSVASLLKERQISLGEDDNDDLPEVPVEKKPPPRRINGVRTTAPVHDDTAESEKFAMQEENKDGTKATKKDKAPKSRQPRTKKAKASEAAAAEGMEIANDGSKDLADANRESGAVRALKKRRAKSKAQVSDPLSAQVDALSTKDVLATTEPAIAVDGVLHGNEVAKPNRSVGRPKKGKSDEAVEAKPAGAPRSRQKRTASDGQQQVKRAPKARKATSAVSEHFSRETSREIGAEQVPESPKDKPINAPLDLDHAMERRRSWTPLKDTTSNAPIEIIDSPSESLVSSGQRANQNQFASLLGGFGYQKSPPGGANVEPRAETGEAFTKRRKLEMIPNPVPTADNTKKKPESVPEKPAKEKILSKKKPKTITELATAAYRAPPAETAIEVDARVSEFFAPRHSDPPSEKPTEAGSAPPEKPKRARQKSQSKASVEKARKTTEKAKKQAKLAANKLLSPGAALLKYNNQEVLFGTSSQLVREESPNFVRQIQQALKESEAASMEATGPGPLHSRPVAEGEESSSLGKRKGLWTAAARNLVEESFDVYDPAAEETQTAGDDPCSPFSEDIANGEAHPSAQPQDPSSSFVDIDEYGDLTKRCSETSATEMNVDLPAQSPPRPSGGPPVVQKQSPLSSTMNALSHTAPRNPTIPGQKSPSPKQLTGARAMSTSTFEKAFVAGPTTGGSTKSRMTRKTPASSSTTRKGSKAPQKFPQGLINMPDMLPEKTHFPESRKLGLVATPSELPQGLITPSKTSGRKKARRNEGWVHIDEIEDPEEEVTPSPPRRRKVPSESPKLQLSVPGREENATPIPAATRAAPSKRVSSMPSDEQLAEVFPMITDAIKADPPSVQSGTPTWHERILLYDPVIVEDLSEWLNGRGVRILTEVAVKEKKTKKKKGRKAKADPRDEAKSGDEATDAQSEKFEVEEVPLQPWIVQRWCEEHSVCCIWKDNEQKRKGWKARTG</sequence>
<evidence type="ECO:0000256" key="8">
    <source>
        <dbReference type="SAM" id="MobiDB-lite"/>
    </source>
</evidence>
<feature type="region of interest" description="Disordered" evidence="8">
    <location>
        <begin position="631"/>
        <end position="912"/>
    </location>
</feature>
<protein>
    <recommendedName>
        <fullName evidence="7">Structure-specific endonuclease subunit SLX4</fullName>
    </recommendedName>
</protein>
<evidence type="ECO:0000313" key="10">
    <source>
        <dbReference type="Proteomes" id="UP001365128"/>
    </source>
</evidence>
<feature type="compositionally biased region" description="Basic and acidic residues" evidence="8">
    <location>
        <begin position="519"/>
        <end position="531"/>
    </location>
</feature>
<comment type="subcellular location">
    <subcellularLocation>
        <location evidence="1">Nucleus</location>
    </subcellularLocation>
</comment>
<reference evidence="9 10" key="1">
    <citation type="submission" date="2024-04" db="EMBL/GenBank/DDBJ databases">
        <title>Phyllosticta paracitricarpa is synonymous to the EU quarantine fungus P. citricarpa based on phylogenomic analyses.</title>
        <authorList>
            <consortium name="Lawrence Berkeley National Laboratory"/>
            <person name="Van Ingen-Buijs V.A."/>
            <person name="Van Westerhoven A.C."/>
            <person name="Haridas S."/>
            <person name="Skiadas P."/>
            <person name="Martin F."/>
            <person name="Groenewald J.Z."/>
            <person name="Crous P.W."/>
            <person name="Seidl M.F."/>
        </authorList>
    </citation>
    <scope>NUCLEOTIDE SEQUENCE [LARGE SCALE GENOMIC DNA]</scope>
    <source>
        <strain evidence="9 10">CBS 122670</strain>
    </source>
</reference>
<evidence type="ECO:0000256" key="4">
    <source>
        <dbReference type="ARBA" id="ARBA00023172"/>
    </source>
</evidence>
<dbReference type="Pfam" id="PF09494">
    <property type="entry name" value="Slx4"/>
    <property type="match status" value="1"/>
</dbReference>
<feature type="compositionally biased region" description="Basic and acidic residues" evidence="8">
    <location>
        <begin position="985"/>
        <end position="1008"/>
    </location>
</feature>
<feature type="compositionally biased region" description="Low complexity" evidence="8">
    <location>
        <begin position="50"/>
        <end position="64"/>
    </location>
</feature>
<feature type="region of interest" description="Disordered" evidence="8">
    <location>
        <begin position="575"/>
        <end position="614"/>
    </location>
</feature>
<feature type="compositionally biased region" description="Polar residues" evidence="8">
    <location>
        <begin position="663"/>
        <end position="672"/>
    </location>
</feature>
<feature type="region of interest" description="Disordered" evidence="8">
    <location>
        <begin position="389"/>
        <end position="453"/>
    </location>
</feature>
<keyword evidence="6" id="KW-0539">Nucleus</keyword>
<feature type="compositionally biased region" description="Basic and acidic residues" evidence="8">
    <location>
        <begin position="477"/>
        <end position="497"/>
    </location>
</feature>
<feature type="region of interest" description="Disordered" evidence="8">
    <location>
        <begin position="973"/>
        <end position="1008"/>
    </location>
</feature>
<dbReference type="EMBL" id="JBBPDW010000072">
    <property type="protein sequence ID" value="KAK7529414.1"/>
    <property type="molecule type" value="Genomic_DNA"/>
</dbReference>
<feature type="region of interest" description="Disordered" evidence="8">
    <location>
        <begin position="49"/>
        <end position="84"/>
    </location>
</feature>
<name>A0ABR1L3X1_9PEZI</name>
<feature type="region of interest" description="Disordered" evidence="8">
    <location>
        <begin position="100"/>
        <end position="228"/>
    </location>
</feature>
<dbReference type="InterPro" id="IPR018574">
    <property type="entry name" value="Structure-sp_endonuc_su_Slx4"/>
</dbReference>
<keyword evidence="5" id="KW-0234">DNA repair</keyword>
<evidence type="ECO:0000313" key="9">
    <source>
        <dbReference type="EMBL" id="KAK7529414.1"/>
    </source>
</evidence>
<comment type="similarity">
    <text evidence="2">Belongs to the SLX4 family.</text>
</comment>
<evidence type="ECO:0000256" key="2">
    <source>
        <dbReference type="ARBA" id="ARBA00006661"/>
    </source>
</evidence>
<organism evidence="9 10">
    <name type="scientific">Phyllosticta citricarpa</name>
    <dbReference type="NCBI Taxonomy" id="55181"/>
    <lineage>
        <taxon>Eukaryota</taxon>
        <taxon>Fungi</taxon>
        <taxon>Dikarya</taxon>
        <taxon>Ascomycota</taxon>
        <taxon>Pezizomycotina</taxon>
        <taxon>Dothideomycetes</taxon>
        <taxon>Dothideomycetes incertae sedis</taxon>
        <taxon>Botryosphaeriales</taxon>
        <taxon>Phyllostictaceae</taxon>
        <taxon>Phyllosticta</taxon>
    </lineage>
</organism>
<evidence type="ECO:0000256" key="7">
    <source>
        <dbReference type="ARBA" id="ARBA00029496"/>
    </source>
</evidence>
<keyword evidence="3" id="KW-0227">DNA damage</keyword>
<feature type="compositionally biased region" description="Basic and acidic residues" evidence="8">
    <location>
        <begin position="134"/>
        <end position="163"/>
    </location>
</feature>
<feature type="region of interest" description="Disordered" evidence="8">
    <location>
        <begin position="477"/>
        <end position="535"/>
    </location>
</feature>
<feature type="compositionally biased region" description="Basic residues" evidence="8">
    <location>
        <begin position="164"/>
        <end position="173"/>
    </location>
</feature>
<feature type="compositionally biased region" description="Basic and acidic residues" evidence="8">
    <location>
        <begin position="328"/>
        <end position="340"/>
    </location>
</feature>
<feature type="compositionally biased region" description="Basic and acidic residues" evidence="8">
    <location>
        <begin position="807"/>
        <end position="818"/>
    </location>
</feature>
<dbReference type="Proteomes" id="UP001365128">
    <property type="component" value="Unassembled WGS sequence"/>
</dbReference>
<gene>
    <name evidence="9" type="ORF">IWX46DRAFT_431365</name>
</gene>
<proteinExistence type="inferred from homology"/>
<evidence type="ECO:0000256" key="3">
    <source>
        <dbReference type="ARBA" id="ARBA00022763"/>
    </source>
</evidence>
<feature type="compositionally biased region" description="Low complexity" evidence="8">
    <location>
        <begin position="176"/>
        <end position="187"/>
    </location>
</feature>
<keyword evidence="10" id="KW-1185">Reference proteome</keyword>
<feature type="compositionally biased region" description="Basic residues" evidence="8">
    <location>
        <begin position="975"/>
        <end position="984"/>
    </location>
</feature>
<feature type="compositionally biased region" description="Basic and acidic residues" evidence="8">
    <location>
        <begin position="431"/>
        <end position="449"/>
    </location>
</feature>
<feature type="compositionally biased region" description="Low complexity" evidence="8">
    <location>
        <begin position="891"/>
        <end position="901"/>
    </location>
</feature>
<feature type="compositionally biased region" description="Polar residues" evidence="8">
    <location>
        <begin position="768"/>
        <end position="787"/>
    </location>
</feature>
<feature type="compositionally biased region" description="Polar residues" evidence="8">
    <location>
        <begin position="714"/>
        <end position="745"/>
    </location>
</feature>
<feature type="compositionally biased region" description="Basic and acidic residues" evidence="8">
    <location>
        <begin position="311"/>
        <end position="321"/>
    </location>
</feature>
<evidence type="ECO:0000256" key="1">
    <source>
        <dbReference type="ARBA" id="ARBA00004123"/>
    </source>
</evidence>